<organism evidence="2 3">
    <name type="scientific">Haematococcus lacustris</name>
    <name type="common">Green alga</name>
    <name type="synonym">Haematococcus pluvialis</name>
    <dbReference type="NCBI Taxonomy" id="44745"/>
    <lineage>
        <taxon>Eukaryota</taxon>
        <taxon>Viridiplantae</taxon>
        <taxon>Chlorophyta</taxon>
        <taxon>core chlorophytes</taxon>
        <taxon>Chlorophyceae</taxon>
        <taxon>CS clade</taxon>
        <taxon>Chlamydomonadales</taxon>
        <taxon>Haematococcaceae</taxon>
        <taxon>Haematococcus</taxon>
    </lineage>
</organism>
<proteinExistence type="predicted"/>
<evidence type="ECO:0000256" key="1">
    <source>
        <dbReference type="SAM" id="MobiDB-lite"/>
    </source>
</evidence>
<sequence>MLIAMQVSSDMWSSTGSVDQSASA</sequence>
<dbReference type="AlphaFoldDB" id="A0A6A0ACX4"/>
<dbReference type="Proteomes" id="UP000485058">
    <property type="component" value="Unassembled WGS sequence"/>
</dbReference>
<evidence type="ECO:0000313" key="2">
    <source>
        <dbReference type="EMBL" id="GFH30233.1"/>
    </source>
</evidence>
<evidence type="ECO:0000313" key="3">
    <source>
        <dbReference type="Proteomes" id="UP000485058"/>
    </source>
</evidence>
<reference evidence="2 3" key="1">
    <citation type="submission" date="2020-02" db="EMBL/GenBank/DDBJ databases">
        <title>Draft genome sequence of Haematococcus lacustris strain NIES-144.</title>
        <authorList>
            <person name="Morimoto D."/>
            <person name="Nakagawa S."/>
            <person name="Yoshida T."/>
            <person name="Sawayama S."/>
        </authorList>
    </citation>
    <scope>NUCLEOTIDE SEQUENCE [LARGE SCALE GENOMIC DNA]</scope>
    <source>
        <strain evidence="2 3">NIES-144</strain>
    </source>
</reference>
<feature type="non-terminal residue" evidence="2">
    <location>
        <position position="1"/>
    </location>
</feature>
<dbReference type="EMBL" id="BLLF01004778">
    <property type="protein sequence ID" value="GFH30233.1"/>
    <property type="molecule type" value="Genomic_DNA"/>
</dbReference>
<gene>
    <name evidence="2" type="ORF">HaLaN_29042</name>
</gene>
<feature type="region of interest" description="Disordered" evidence="1">
    <location>
        <begin position="1"/>
        <end position="24"/>
    </location>
</feature>
<protein>
    <submittedName>
        <fullName evidence="2">Uncharacterized protein</fullName>
    </submittedName>
</protein>
<keyword evidence="3" id="KW-1185">Reference proteome</keyword>
<accession>A0A6A0ACX4</accession>
<name>A0A6A0ACX4_HAELA</name>
<comment type="caution">
    <text evidence="2">The sequence shown here is derived from an EMBL/GenBank/DDBJ whole genome shotgun (WGS) entry which is preliminary data.</text>
</comment>